<dbReference type="AlphaFoldDB" id="A0AA35CJF1"/>
<dbReference type="EMBL" id="AP025628">
    <property type="protein sequence ID" value="BDG60404.1"/>
    <property type="molecule type" value="Genomic_DNA"/>
</dbReference>
<dbReference type="SUPFAM" id="SSF53067">
    <property type="entry name" value="Actin-like ATPase domain"/>
    <property type="match status" value="1"/>
</dbReference>
<dbReference type="SUPFAM" id="SSF46785">
    <property type="entry name" value="Winged helix' DNA-binding domain"/>
    <property type="match status" value="1"/>
</dbReference>
<evidence type="ECO:0000313" key="6">
    <source>
        <dbReference type="Proteomes" id="UP001163687"/>
    </source>
</evidence>
<accession>A0AA35CJF1</accession>
<dbReference type="Gene3D" id="3.30.420.40">
    <property type="match status" value="2"/>
</dbReference>
<comment type="function">
    <text evidence="1">Transcriptional repressor of xylose-utilizing enzymes.</text>
</comment>
<dbReference type="GO" id="GO:0003700">
    <property type="term" value="F:DNA-binding transcription factor activity"/>
    <property type="evidence" value="ECO:0007669"/>
    <property type="project" value="InterPro"/>
</dbReference>
<proteinExistence type="inferred from homology"/>
<keyword evidence="3" id="KW-0119">Carbohydrate metabolism</keyword>
<keyword evidence="3" id="KW-0859">Xylose metabolism</keyword>
<keyword evidence="6" id="KW-1185">Reference proteome</keyword>
<dbReference type="Proteomes" id="UP001163687">
    <property type="component" value="Chromosome"/>
</dbReference>
<dbReference type="InterPro" id="IPR011991">
    <property type="entry name" value="ArsR-like_HTH"/>
</dbReference>
<dbReference type="InterPro" id="IPR036390">
    <property type="entry name" value="WH_DNA-bd_sf"/>
</dbReference>
<evidence type="ECO:0000313" key="5">
    <source>
        <dbReference type="EMBL" id="BDG60404.1"/>
    </source>
</evidence>
<dbReference type="InterPro" id="IPR000835">
    <property type="entry name" value="HTH_MarR-typ"/>
</dbReference>
<name>A0AA35CJF1_9FIRM</name>
<protein>
    <submittedName>
        <fullName evidence="5">Transcriptional regulator</fullName>
    </submittedName>
</protein>
<reference evidence="5" key="1">
    <citation type="submission" date="2022-03" db="EMBL/GenBank/DDBJ databases">
        <title>Complete genome sequence of Caldinitratiruptor microaerophilus.</title>
        <authorList>
            <person name="Mukaiyama R."/>
            <person name="Nishiyama T."/>
            <person name="Ueda K."/>
        </authorList>
    </citation>
    <scope>NUCLEOTIDE SEQUENCE</scope>
    <source>
        <strain evidence="5">JCM 16183</strain>
    </source>
</reference>
<evidence type="ECO:0000256" key="2">
    <source>
        <dbReference type="ARBA" id="ARBA00006479"/>
    </source>
</evidence>
<sequence length="388" mass="40494">MPLSGKPRLIREINRTLILDVLRTEGPLSRAALAARTGVSAPAISRVVADLLESGWIREVGTGESTGGRRPVLLAVNPEAGFLVGLDVRRQALLGAVTNLEGRVVVRDREPVRRRGPALLDQVVAFARMLVERAGIPRERLLGVGAAVTGVSRDDGTVTHSPGLDWADVPLGATLAAALGCPAYVENDVNALLLGEQWQGAAVGARDAAAILVGTGGVGAAVLVGGHLYTGRSGEAGEIGSWLVGPPATAEPLEDVAAVMAWVRRWGAADLDPVEERSVEALLAALQAGDPKARAILDGVLPYLAQATANLVTLLNPELVVLGGEVLAVADRVVPQLQAAVDRHCPSPAPVVPARLGDLSALLGVVRGFLDRQRNSVTFVRHEGRRTL</sequence>
<dbReference type="Pfam" id="PF12802">
    <property type="entry name" value="MarR_2"/>
    <property type="match status" value="1"/>
</dbReference>
<feature type="domain" description="HTH marR-type" evidence="4">
    <location>
        <begin position="16"/>
        <end position="60"/>
    </location>
</feature>
<dbReference type="GO" id="GO:0042732">
    <property type="term" value="P:D-xylose metabolic process"/>
    <property type="evidence" value="ECO:0007669"/>
    <property type="project" value="UniProtKB-KW"/>
</dbReference>
<organism evidence="5 6">
    <name type="scientific">Caldinitratiruptor microaerophilus</name>
    <dbReference type="NCBI Taxonomy" id="671077"/>
    <lineage>
        <taxon>Bacteria</taxon>
        <taxon>Bacillati</taxon>
        <taxon>Bacillota</taxon>
        <taxon>Clostridia</taxon>
        <taxon>Eubacteriales</taxon>
        <taxon>Symbiobacteriaceae</taxon>
        <taxon>Caldinitratiruptor</taxon>
    </lineage>
</organism>
<dbReference type="InterPro" id="IPR043129">
    <property type="entry name" value="ATPase_NBD"/>
</dbReference>
<comment type="similarity">
    <text evidence="2">Belongs to the ROK (NagC/XylR) family.</text>
</comment>
<dbReference type="KEGG" id="cmic:caldi_14940"/>
<dbReference type="CDD" id="cd00090">
    <property type="entry name" value="HTH_ARSR"/>
    <property type="match status" value="1"/>
</dbReference>
<evidence type="ECO:0000259" key="4">
    <source>
        <dbReference type="Pfam" id="PF12802"/>
    </source>
</evidence>
<gene>
    <name evidence="5" type="ORF">caldi_14940</name>
</gene>
<dbReference type="PANTHER" id="PTHR18964">
    <property type="entry name" value="ROK (REPRESSOR, ORF, KINASE) FAMILY"/>
    <property type="match status" value="1"/>
</dbReference>
<dbReference type="RefSeq" id="WP_264844429.1">
    <property type="nucleotide sequence ID" value="NZ_AP025628.1"/>
</dbReference>
<evidence type="ECO:0000256" key="1">
    <source>
        <dbReference type="ARBA" id="ARBA00002486"/>
    </source>
</evidence>
<dbReference type="Pfam" id="PF00480">
    <property type="entry name" value="ROK"/>
    <property type="match status" value="1"/>
</dbReference>
<dbReference type="InterPro" id="IPR036388">
    <property type="entry name" value="WH-like_DNA-bd_sf"/>
</dbReference>
<dbReference type="Gene3D" id="1.10.10.10">
    <property type="entry name" value="Winged helix-like DNA-binding domain superfamily/Winged helix DNA-binding domain"/>
    <property type="match status" value="1"/>
</dbReference>
<dbReference type="PANTHER" id="PTHR18964:SF149">
    <property type="entry name" value="BIFUNCTIONAL UDP-N-ACETYLGLUCOSAMINE 2-EPIMERASE_N-ACETYLMANNOSAMINE KINASE"/>
    <property type="match status" value="1"/>
</dbReference>
<dbReference type="InterPro" id="IPR000600">
    <property type="entry name" value="ROK"/>
</dbReference>
<evidence type="ECO:0000256" key="3">
    <source>
        <dbReference type="ARBA" id="ARBA00022629"/>
    </source>
</evidence>